<dbReference type="RefSeq" id="WP_093268686.1">
    <property type="nucleotide sequence ID" value="NZ_FNDD01000001.1"/>
</dbReference>
<dbReference type="OrthoDB" id="6986732at2"/>
<dbReference type="AlphaFoldDB" id="A0A1G7WBK4"/>
<evidence type="ECO:0000313" key="2">
    <source>
        <dbReference type="Proteomes" id="UP000198854"/>
    </source>
</evidence>
<keyword evidence="2" id="KW-1185">Reference proteome</keyword>
<name>A0A1G7WBK4_9VIBR</name>
<dbReference type="InterPro" id="IPR045646">
    <property type="entry name" value="DUF6402"/>
</dbReference>
<sequence length="298" mass="34045">MAIATSKTSPQSNTIGKIFDCEVFHIDQIPDAMRKMGWEVSARIMEHWFSISPAYKMNIDDKRAYLTGDPRLIPESVVDKSIIKMQWALQFVQIQDGIQSLSKEWNSPSGINELRTKLKNAGWNGNNSVRIGDSNDTLELEATAQVNRLKVGDYLDDLNDWYGAIGNATLKIVVRGQTQVKNDGSSIFLVEKYGYYIKDTYDFLSARKWSFWGGSEPLGIWSKNGALNKVESAIYFESYSLLHYGYLARKFSGYVPVFNSDFRKWQDKHNSGGDFFVFSDVYWVTAPREQNIIAIEYK</sequence>
<evidence type="ECO:0000313" key="1">
    <source>
        <dbReference type="EMBL" id="SDG69397.1"/>
    </source>
</evidence>
<protein>
    <submittedName>
        <fullName evidence="1">Uncharacterized protein</fullName>
    </submittedName>
</protein>
<proteinExistence type="predicted"/>
<reference evidence="1 2" key="1">
    <citation type="submission" date="2016-10" db="EMBL/GenBank/DDBJ databases">
        <authorList>
            <person name="de Groot N.N."/>
        </authorList>
    </citation>
    <scope>NUCLEOTIDE SEQUENCE [LARGE SCALE GENOMIC DNA]</scope>
    <source>
        <strain evidence="1 2">CGMCC 1.10228</strain>
    </source>
</reference>
<dbReference type="STRING" id="861298.SAMN04488136_101310"/>
<organism evidence="1 2">
    <name type="scientific">Vibrio xiamenensis</name>
    <dbReference type="NCBI Taxonomy" id="861298"/>
    <lineage>
        <taxon>Bacteria</taxon>
        <taxon>Pseudomonadati</taxon>
        <taxon>Pseudomonadota</taxon>
        <taxon>Gammaproteobacteria</taxon>
        <taxon>Vibrionales</taxon>
        <taxon>Vibrionaceae</taxon>
        <taxon>Vibrio</taxon>
    </lineage>
</organism>
<dbReference type="Pfam" id="PF19940">
    <property type="entry name" value="DUF6402"/>
    <property type="match status" value="1"/>
</dbReference>
<dbReference type="EMBL" id="FNDD01000001">
    <property type="protein sequence ID" value="SDG69397.1"/>
    <property type="molecule type" value="Genomic_DNA"/>
</dbReference>
<accession>A0A1G7WBK4</accession>
<gene>
    <name evidence="1" type="ORF">SAMN04488136_101310</name>
</gene>
<dbReference type="Proteomes" id="UP000198854">
    <property type="component" value="Unassembled WGS sequence"/>
</dbReference>